<accession>A0A7R9JHN5</accession>
<protein>
    <submittedName>
        <fullName evidence="2">(California timema) hypothetical protein</fullName>
    </submittedName>
</protein>
<proteinExistence type="predicted"/>
<sequence length="83" mass="9265">MWFGASNMASGIRTENEGEESVGTDTNNEPITPYSGGRNWLHSTNCLVSSRLLHSDYYRNLVTFPDGQFNQMLTELCHHGGTL</sequence>
<name>A0A7R9JHN5_TIMCA</name>
<evidence type="ECO:0000256" key="1">
    <source>
        <dbReference type="SAM" id="MobiDB-lite"/>
    </source>
</evidence>
<dbReference type="EMBL" id="OE189844">
    <property type="protein sequence ID" value="CAD7579082.1"/>
    <property type="molecule type" value="Genomic_DNA"/>
</dbReference>
<evidence type="ECO:0000313" key="2">
    <source>
        <dbReference type="EMBL" id="CAD7579082.1"/>
    </source>
</evidence>
<reference evidence="2" key="1">
    <citation type="submission" date="2020-11" db="EMBL/GenBank/DDBJ databases">
        <authorList>
            <person name="Tran Van P."/>
        </authorList>
    </citation>
    <scope>NUCLEOTIDE SEQUENCE</scope>
</reference>
<organism evidence="2">
    <name type="scientific">Timema californicum</name>
    <name type="common">California timema</name>
    <name type="synonym">Walking stick</name>
    <dbReference type="NCBI Taxonomy" id="61474"/>
    <lineage>
        <taxon>Eukaryota</taxon>
        <taxon>Metazoa</taxon>
        <taxon>Ecdysozoa</taxon>
        <taxon>Arthropoda</taxon>
        <taxon>Hexapoda</taxon>
        <taxon>Insecta</taxon>
        <taxon>Pterygota</taxon>
        <taxon>Neoptera</taxon>
        <taxon>Polyneoptera</taxon>
        <taxon>Phasmatodea</taxon>
        <taxon>Timematodea</taxon>
        <taxon>Timematoidea</taxon>
        <taxon>Timematidae</taxon>
        <taxon>Timema</taxon>
    </lineage>
</organism>
<dbReference type="AlphaFoldDB" id="A0A7R9JHN5"/>
<gene>
    <name evidence="2" type="ORF">TCMB3V08_LOCUS11617</name>
</gene>
<feature type="region of interest" description="Disordered" evidence="1">
    <location>
        <begin position="1"/>
        <end position="31"/>
    </location>
</feature>